<gene>
    <name evidence="1" type="ORF">Athai_19960</name>
</gene>
<dbReference type="RefSeq" id="WP_203961218.1">
    <property type="nucleotide sequence ID" value="NZ_AP023355.1"/>
</dbReference>
<dbReference type="InterPro" id="IPR029058">
    <property type="entry name" value="AB_hydrolase_fold"/>
</dbReference>
<proteinExistence type="predicted"/>
<dbReference type="SUPFAM" id="SSF53474">
    <property type="entry name" value="alpha/beta-Hydrolases"/>
    <property type="match status" value="1"/>
</dbReference>
<dbReference type="Gene3D" id="3.40.50.1820">
    <property type="entry name" value="alpha/beta hydrolase"/>
    <property type="match status" value="1"/>
</dbReference>
<dbReference type="EMBL" id="AP023355">
    <property type="protein sequence ID" value="BCJ34493.1"/>
    <property type="molecule type" value="Genomic_DNA"/>
</dbReference>
<name>A0A7R7HWW0_9ACTN</name>
<protein>
    <recommendedName>
        <fullName evidence="3">Alpha/beta hydrolase</fullName>
    </recommendedName>
</protein>
<accession>A0A7R7HWW0</accession>
<keyword evidence="2" id="KW-1185">Reference proteome</keyword>
<reference evidence="1 2" key="1">
    <citation type="submission" date="2020-08" db="EMBL/GenBank/DDBJ databases">
        <title>Whole genome shotgun sequence of Actinocatenispora thailandica NBRC 105041.</title>
        <authorList>
            <person name="Komaki H."/>
            <person name="Tamura T."/>
        </authorList>
    </citation>
    <scope>NUCLEOTIDE SEQUENCE [LARGE SCALE GENOMIC DNA]</scope>
    <source>
        <strain evidence="1 2">NBRC 105041</strain>
    </source>
</reference>
<dbReference type="KEGG" id="atl:Athai_19960"/>
<evidence type="ECO:0008006" key="3">
    <source>
        <dbReference type="Google" id="ProtNLM"/>
    </source>
</evidence>
<sequence>MTDTSDSVSGGVSRAAVLVPGRRYPVESPLLFFAQEAVEVRDAYVEPVRWTAPELDQAATRAWLTGAESEAWVCGQVSDAIARVEKSLPGAQTVLVGKSLGTRAASVAADRGLPAIWLTPLLHTPRVVAELGRSEAPFLLVGGTEDEAWDGAEARRLTPHVAEIPGADHGMLLPGPLAASLAAHAVVATAIEQFLDTVVWPTG</sequence>
<evidence type="ECO:0000313" key="1">
    <source>
        <dbReference type="EMBL" id="BCJ34493.1"/>
    </source>
</evidence>
<evidence type="ECO:0000313" key="2">
    <source>
        <dbReference type="Proteomes" id="UP000611640"/>
    </source>
</evidence>
<organism evidence="1 2">
    <name type="scientific">Actinocatenispora thailandica</name>
    <dbReference type="NCBI Taxonomy" id="227318"/>
    <lineage>
        <taxon>Bacteria</taxon>
        <taxon>Bacillati</taxon>
        <taxon>Actinomycetota</taxon>
        <taxon>Actinomycetes</taxon>
        <taxon>Micromonosporales</taxon>
        <taxon>Micromonosporaceae</taxon>
        <taxon>Actinocatenispora</taxon>
    </lineage>
</organism>
<dbReference type="AlphaFoldDB" id="A0A7R7HWW0"/>
<dbReference type="Proteomes" id="UP000611640">
    <property type="component" value="Chromosome"/>
</dbReference>